<dbReference type="Pfam" id="PF02862">
    <property type="entry name" value="DDHD"/>
    <property type="match status" value="1"/>
</dbReference>
<protein>
    <submittedName>
        <fullName evidence="5">Phospholipase DDHD2 isoform X1</fullName>
    </submittedName>
    <submittedName>
        <fullName evidence="6">Phospholipase DDHD2 isoform X2</fullName>
    </submittedName>
</protein>
<feature type="region of interest" description="Disordered" evidence="2">
    <location>
        <begin position="1008"/>
        <end position="1062"/>
    </location>
</feature>
<dbReference type="PROSITE" id="PS51043">
    <property type="entry name" value="DDHD"/>
    <property type="match status" value="1"/>
</dbReference>
<dbReference type="PANTHER" id="PTHR23509">
    <property type="entry name" value="PA-PL1 PHOSPHOLIPASE FAMILY"/>
    <property type="match status" value="1"/>
</dbReference>
<keyword evidence="4" id="KW-1185">Reference proteome</keyword>
<evidence type="ECO:0000313" key="5">
    <source>
        <dbReference type="RefSeq" id="XP_018322613.1"/>
    </source>
</evidence>
<dbReference type="CTD" id="34109"/>
<gene>
    <name evidence="5 6" type="primary">LOC108735243</name>
</gene>
<feature type="compositionally biased region" description="Polar residues" evidence="2">
    <location>
        <begin position="127"/>
        <end position="153"/>
    </location>
</feature>
<evidence type="ECO:0000259" key="3">
    <source>
        <dbReference type="PROSITE" id="PS51043"/>
    </source>
</evidence>
<feature type="compositionally biased region" description="Polar residues" evidence="2">
    <location>
        <begin position="1018"/>
        <end position="1031"/>
    </location>
</feature>
<dbReference type="Proteomes" id="UP000192223">
    <property type="component" value="Unplaced"/>
</dbReference>
<dbReference type="STRING" id="224129.A0A1W4WR59"/>
<dbReference type="InterPro" id="IPR058055">
    <property type="entry name" value="PA-PLA1"/>
</dbReference>
<proteinExistence type="inferred from homology"/>
<dbReference type="Pfam" id="PF02825">
    <property type="entry name" value="WWE"/>
    <property type="match status" value="1"/>
</dbReference>
<dbReference type="SMART" id="SM01127">
    <property type="entry name" value="DDHD"/>
    <property type="match status" value="1"/>
</dbReference>
<dbReference type="RefSeq" id="XP_018322613.1">
    <property type="nucleotide sequence ID" value="XM_018467111.2"/>
</dbReference>
<dbReference type="RefSeq" id="XP_025833570.1">
    <property type="nucleotide sequence ID" value="XM_025977785.1"/>
</dbReference>
<dbReference type="KEGG" id="apln:108735243"/>
<dbReference type="Pfam" id="PF23464">
    <property type="entry name" value="WWE_3"/>
    <property type="match status" value="1"/>
</dbReference>
<feature type="compositionally biased region" description="Polar residues" evidence="2">
    <location>
        <begin position="107"/>
        <end position="118"/>
    </location>
</feature>
<dbReference type="InterPro" id="IPR004177">
    <property type="entry name" value="DDHD_dom"/>
</dbReference>
<sequence>MSKNSNTTKKINNPLFSASVTGATVEDFTQNAKLLVAQEIPEKSDQSVHPTTISNQEAGQHSLHQSPQQKEGIIHKSKENIFSSFFSSSDTSANFLVANSAPSFTSPVSSDLFQSPANQPLPPPSITAASYKSSTVPSTPIQPLVSQTSQVPPTTLPHLFSNSPILHSGTTPTSLFTPGDAFSQSLAPASNPTLTQSTSSPALSHDSITPTVVSDTQSIPFYNPTQLENNHPTAQPVPLFPSGPTAEHPPFAGETSNSHRLTASKNAYRRTGLKRPTYAQIPGLLSNQLSTSPPEIFSPGLPVPHLPEPKNQELYPVGETPPLNVPQFSNAGNVSNDFQNINQNRANILTPSKSPLLESSLQLTSPVMSAMPFEELQQTQNIPFPSNPSQKHANISHNNTSFNPGYREVYHHWFYKRKVADDVIWTTFSMADSLKLEAVFTSHDISPDKVVATDGGRYDVNILRRERYAVYWESSPTEVRRCSWFFKRATETHFVPYEENIATMLEEEYKTAYESNSWNKKVNLPNGDILVLHGPDMIVFLDPTQPSDASNNIATQSKQKIVKRGLDEFDIDEGEPEEIDHLLFLVHGVGAACDLKFRSVEEVVEDFRCIALQLVRSHYRSSCERGLASRIELLPIRWHSQLHSDETGIDKKLKSITLDSIPRLRKFTNNTLLDILFYSSPIYCQTIISTVGNELNRLYDLFKQRNPSFNGGVSLGGHSLGSLILFDLLSHQYPDSEEETNSPKEEVTTVLKPEVSQRKFNRRISYMMSAAGTGQPQLIYPRLSFQPKAFFALGSPIGMFVTVRGLDTLGEDFALPTCPAFFNIFHPYDPVAYRVESLINPQLSSLKPVLIPHHKGRKRMHLELKETMVRVGTDLKQKILDSMRSTIGSLLHFSYFSKREDENTLEAEVDKVIEEEITEKSNQVAYEEQSEDQNSTGLSLGILNKGRRIDYVLQEAPFEIFNDYIFALTSHVCYWNSEDTMLLILKEIYGSMNISTDSQIPQQTMTIERTTPQPQTQKAATVTNGNRSNPSPSAPIGMDPTAPIASNINIGPPPISGFVKKN</sequence>
<reference evidence="5 6" key="1">
    <citation type="submission" date="2025-04" db="UniProtKB">
        <authorList>
            <consortium name="RefSeq"/>
        </authorList>
    </citation>
    <scope>IDENTIFICATION</scope>
    <source>
        <tissue evidence="5 6">Entire body</tissue>
    </source>
</reference>
<feature type="region of interest" description="Disordered" evidence="2">
    <location>
        <begin position="107"/>
        <end position="262"/>
    </location>
</feature>
<evidence type="ECO:0000313" key="4">
    <source>
        <dbReference type="Proteomes" id="UP000192223"/>
    </source>
</evidence>
<dbReference type="InterPro" id="IPR004170">
    <property type="entry name" value="WWE_dom"/>
</dbReference>
<evidence type="ECO:0000256" key="2">
    <source>
        <dbReference type="SAM" id="MobiDB-lite"/>
    </source>
</evidence>
<name>A0A1W4WR59_AGRPL</name>
<evidence type="ECO:0000256" key="1">
    <source>
        <dbReference type="ARBA" id="ARBA00038464"/>
    </source>
</evidence>
<dbReference type="GO" id="GO:0046872">
    <property type="term" value="F:metal ion binding"/>
    <property type="evidence" value="ECO:0007669"/>
    <property type="project" value="InterPro"/>
</dbReference>
<feature type="compositionally biased region" description="Polar residues" evidence="2">
    <location>
        <begin position="160"/>
        <end position="233"/>
    </location>
</feature>
<comment type="similarity">
    <text evidence="1">Belongs to the PA-PLA1 family.</text>
</comment>
<dbReference type="PANTHER" id="PTHR23509:SF10">
    <property type="entry name" value="LD21067P"/>
    <property type="match status" value="1"/>
</dbReference>
<accession>A0A1W4WR59</accession>
<evidence type="ECO:0000313" key="6">
    <source>
        <dbReference type="RefSeq" id="XP_025833570.1"/>
    </source>
</evidence>
<organism evidence="4 5">
    <name type="scientific">Agrilus planipennis</name>
    <name type="common">Emerald ash borer</name>
    <name type="synonym">Agrilus marcopoli</name>
    <dbReference type="NCBI Taxonomy" id="224129"/>
    <lineage>
        <taxon>Eukaryota</taxon>
        <taxon>Metazoa</taxon>
        <taxon>Ecdysozoa</taxon>
        <taxon>Arthropoda</taxon>
        <taxon>Hexapoda</taxon>
        <taxon>Insecta</taxon>
        <taxon>Pterygota</taxon>
        <taxon>Neoptera</taxon>
        <taxon>Endopterygota</taxon>
        <taxon>Coleoptera</taxon>
        <taxon>Polyphaga</taxon>
        <taxon>Elateriformia</taxon>
        <taxon>Buprestoidea</taxon>
        <taxon>Buprestidae</taxon>
        <taxon>Agrilinae</taxon>
        <taxon>Agrilus</taxon>
    </lineage>
</organism>
<dbReference type="OrthoDB" id="69269at2759"/>
<feature type="domain" description="DDHD" evidence="3">
    <location>
        <begin position="783"/>
        <end position="990"/>
    </location>
</feature>
<dbReference type="GeneID" id="108735243"/>
<dbReference type="InterPro" id="IPR057825">
    <property type="entry name" value="WWE_SEC23-DDH2"/>
</dbReference>
<dbReference type="AlphaFoldDB" id="A0A1W4WR59"/>
<dbReference type="GO" id="GO:0030134">
    <property type="term" value="C:COPII-coated ER to Golgi transport vesicle"/>
    <property type="evidence" value="ECO:0007669"/>
    <property type="project" value="TreeGrafter"/>
</dbReference>
<dbReference type="GO" id="GO:0004620">
    <property type="term" value="F:phospholipase activity"/>
    <property type="evidence" value="ECO:0007669"/>
    <property type="project" value="TreeGrafter"/>
</dbReference>